<dbReference type="InterPro" id="IPR043502">
    <property type="entry name" value="DNA/RNA_pol_sf"/>
</dbReference>
<keyword evidence="2" id="KW-0548">Nucleotidyltransferase</keyword>
<dbReference type="EMBL" id="CACVKT020007786">
    <property type="protein sequence ID" value="CAC5410703.1"/>
    <property type="molecule type" value="Genomic_DNA"/>
</dbReference>
<keyword evidence="9" id="KW-1185">Reference proteome</keyword>
<dbReference type="Proteomes" id="UP000507470">
    <property type="component" value="Unassembled WGS sequence"/>
</dbReference>
<dbReference type="GO" id="GO:0003964">
    <property type="term" value="F:RNA-directed DNA polymerase activity"/>
    <property type="evidence" value="ECO:0007669"/>
    <property type="project" value="UniProtKB-KW"/>
</dbReference>
<evidence type="ECO:0000313" key="9">
    <source>
        <dbReference type="Proteomes" id="UP000507470"/>
    </source>
</evidence>
<gene>
    <name evidence="8" type="ORF">MCOR_43867</name>
</gene>
<proteinExistence type="predicted"/>
<dbReference type="InterPro" id="IPR050951">
    <property type="entry name" value="Retrovirus_Pol_polyprotein"/>
</dbReference>
<dbReference type="CDD" id="cd09274">
    <property type="entry name" value="RNase_HI_RT_Ty3"/>
    <property type="match status" value="1"/>
</dbReference>
<evidence type="ECO:0000256" key="6">
    <source>
        <dbReference type="ARBA" id="ARBA00022918"/>
    </source>
</evidence>
<dbReference type="GO" id="GO:0004519">
    <property type="term" value="F:endonuclease activity"/>
    <property type="evidence" value="ECO:0007669"/>
    <property type="project" value="UniProtKB-KW"/>
</dbReference>
<dbReference type="PANTHER" id="PTHR37984">
    <property type="entry name" value="PROTEIN CBG26694"/>
    <property type="match status" value="1"/>
</dbReference>
<accession>A0A6J8DQ15</accession>
<dbReference type="PANTHER" id="PTHR37984:SF5">
    <property type="entry name" value="PROTEIN NYNRIN-LIKE"/>
    <property type="match status" value="1"/>
</dbReference>
<evidence type="ECO:0000256" key="5">
    <source>
        <dbReference type="ARBA" id="ARBA00022801"/>
    </source>
</evidence>
<evidence type="ECO:0000256" key="4">
    <source>
        <dbReference type="ARBA" id="ARBA00022759"/>
    </source>
</evidence>
<dbReference type="AlphaFoldDB" id="A0A6J8DQ15"/>
<keyword evidence="3" id="KW-0540">Nuclease</keyword>
<dbReference type="OrthoDB" id="116078at2759"/>
<evidence type="ECO:0000313" key="8">
    <source>
        <dbReference type="EMBL" id="CAC5410703.1"/>
    </source>
</evidence>
<organism evidence="8 9">
    <name type="scientific">Mytilus coruscus</name>
    <name type="common">Sea mussel</name>
    <dbReference type="NCBI Taxonomy" id="42192"/>
    <lineage>
        <taxon>Eukaryota</taxon>
        <taxon>Metazoa</taxon>
        <taxon>Spiralia</taxon>
        <taxon>Lophotrochozoa</taxon>
        <taxon>Mollusca</taxon>
        <taxon>Bivalvia</taxon>
        <taxon>Autobranchia</taxon>
        <taxon>Pteriomorphia</taxon>
        <taxon>Mytilida</taxon>
        <taxon>Mytiloidea</taxon>
        <taxon>Mytilidae</taxon>
        <taxon>Mytilinae</taxon>
        <taxon>Mytilus</taxon>
    </lineage>
</organism>
<feature type="domain" description="Reverse transcriptase RNase H-like" evidence="7">
    <location>
        <begin position="4"/>
        <end position="71"/>
    </location>
</feature>
<dbReference type="GO" id="GO:0016787">
    <property type="term" value="F:hydrolase activity"/>
    <property type="evidence" value="ECO:0007669"/>
    <property type="project" value="UniProtKB-KW"/>
</dbReference>
<dbReference type="Pfam" id="PF17917">
    <property type="entry name" value="RT_RNaseH"/>
    <property type="match status" value="1"/>
</dbReference>
<dbReference type="SUPFAM" id="SSF56672">
    <property type="entry name" value="DNA/RNA polymerases"/>
    <property type="match status" value="1"/>
</dbReference>
<evidence type="ECO:0000259" key="7">
    <source>
        <dbReference type="Pfam" id="PF17917"/>
    </source>
</evidence>
<protein>
    <recommendedName>
        <fullName evidence="7">Reverse transcriptase RNase H-like domain-containing protein</fullName>
    </recommendedName>
</protein>
<keyword evidence="1" id="KW-0808">Transferase</keyword>
<name>A0A6J8DQ15_MYTCO</name>
<evidence type="ECO:0000256" key="1">
    <source>
        <dbReference type="ARBA" id="ARBA00022679"/>
    </source>
</evidence>
<evidence type="ECO:0000256" key="3">
    <source>
        <dbReference type="ARBA" id="ARBA00022722"/>
    </source>
</evidence>
<keyword evidence="5" id="KW-0378">Hydrolase</keyword>
<keyword evidence="6" id="KW-0695">RNA-directed DNA polymerase</keyword>
<keyword evidence="4" id="KW-0255">Endonuclease</keyword>
<evidence type="ECO:0000256" key="2">
    <source>
        <dbReference type="ARBA" id="ARBA00022695"/>
    </source>
</evidence>
<dbReference type="InterPro" id="IPR041373">
    <property type="entry name" value="RT_RNaseH"/>
</dbReference>
<sequence>MVACTLSKTEGKYCVTRKELLAVVHFVKHFRHFLYGRTFVVRTNHSSLQWLMNFKNAEGQLARWLEVLSSYNMKIKHRPGNQHRNADALSRMPCKQCGFDKRLGEKLVRVNVVTQAPPIEANEAVICINDGRMKIRRCWCYNKKMKTYPC</sequence>
<reference evidence="8 9" key="1">
    <citation type="submission" date="2020-06" db="EMBL/GenBank/DDBJ databases">
        <authorList>
            <person name="Li R."/>
            <person name="Bekaert M."/>
        </authorList>
    </citation>
    <scope>NUCLEOTIDE SEQUENCE [LARGE SCALE GENOMIC DNA]</scope>
    <source>
        <strain evidence="9">wild</strain>
    </source>
</reference>